<gene>
    <name evidence="2" type="ORF">GWI33_018924</name>
</gene>
<dbReference type="InterPro" id="IPR036397">
    <property type="entry name" value="RNaseH_sf"/>
</dbReference>
<dbReference type="EMBL" id="JAACXV010014372">
    <property type="protein sequence ID" value="KAF7267887.1"/>
    <property type="molecule type" value="Genomic_DNA"/>
</dbReference>
<dbReference type="GO" id="GO:0003676">
    <property type="term" value="F:nucleic acid binding"/>
    <property type="evidence" value="ECO:0007669"/>
    <property type="project" value="InterPro"/>
</dbReference>
<dbReference type="Proteomes" id="UP000625711">
    <property type="component" value="Unassembled WGS sequence"/>
</dbReference>
<protein>
    <submittedName>
        <fullName evidence="2">Uncharacterized protein</fullName>
    </submittedName>
</protein>
<name>A0A834HSF6_RHYFE</name>
<evidence type="ECO:0000313" key="2">
    <source>
        <dbReference type="EMBL" id="KAF7267887.1"/>
    </source>
</evidence>
<feature type="region of interest" description="Disordered" evidence="1">
    <location>
        <begin position="34"/>
        <end position="64"/>
    </location>
</feature>
<comment type="caution">
    <text evidence="2">The sequence shown here is derived from an EMBL/GenBank/DDBJ whole genome shotgun (WGS) entry which is preliminary data.</text>
</comment>
<reference evidence="2" key="1">
    <citation type="submission" date="2020-08" db="EMBL/GenBank/DDBJ databases">
        <title>Genome sequencing and assembly of the red palm weevil Rhynchophorus ferrugineus.</title>
        <authorList>
            <person name="Dias G.B."/>
            <person name="Bergman C.M."/>
            <person name="Manee M."/>
        </authorList>
    </citation>
    <scope>NUCLEOTIDE SEQUENCE</scope>
    <source>
        <strain evidence="2">AA-2017</strain>
        <tissue evidence="2">Whole larva</tissue>
    </source>
</reference>
<evidence type="ECO:0000313" key="3">
    <source>
        <dbReference type="Proteomes" id="UP000625711"/>
    </source>
</evidence>
<accession>A0A834HSF6</accession>
<proteinExistence type="predicted"/>
<organism evidence="2 3">
    <name type="scientific">Rhynchophorus ferrugineus</name>
    <name type="common">Red palm weevil</name>
    <name type="synonym">Curculio ferrugineus</name>
    <dbReference type="NCBI Taxonomy" id="354439"/>
    <lineage>
        <taxon>Eukaryota</taxon>
        <taxon>Metazoa</taxon>
        <taxon>Ecdysozoa</taxon>
        <taxon>Arthropoda</taxon>
        <taxon>Hexapoda</taxon>
        <taxon>Insecta</taxon>
        <taxon>Pterygota</taxon>
        <taxon>Neoptera</taxon>
        <taxon>Endopterygota</taxon>
        <taxon>Coleoptera</taxon>
        <taxon>Polyphaga</taxon>
        <taxon>Cucujiformia</taxon>
        <taxon>Curculionidae</taxon>
        <taxon>Dryophthorinae</taxon>
        <taxon>Rhynchophorus</taxon>
    </lineage>
</organism>
<sequence length="164" mass="19304">MSSLQTVEKRNSRLAKLWSVKRAHLKKKKVLVHQDNTPYHKSVKRRSWKASSHPPYSSDPAPSDISCSQISKKCSLGRHFRRMDESYYKHGIEKLEGRYNQVPPLRGIMLNTKNYFTQKKCVLLWWAVDYSLDLLFHPLNFICVRNKNGKEILQDKYGHTIRFA</sequence>
<keyword evidence="3" id="KW-1185">Reference proteome</keyword>
<dbReference type="Gene3D" id="3.30.420.10">
    <property type="entry name" value="Ribonuclease H-like superfamily/Ribonuclease H"/>
    <property type="match status" value="1"/>
</dbReference>
<evidence type="ECO:0000256" key="1">
    <source>
        <dbReference type="SAM" id="MobiDB-lite"/>
    </source>
</evidence>
<dbReference type="OrthoDB" id="10065579at2759"/>
<dbReference type="AlphaFoldDB" id="A0A834HSF6"/>